<dbReference type="InterPro" id="IPR017871">
    <property type="entry name" value="ABC_transporter-like_CS"/>
</dbReference>
<gene>
    <name evidence="11" type="primary">mglA</name>
    <name evidence="11" type="ORF">SPIRO4BDMA_40544</name>
</gene>
<evidence type="ECO:0000313" key="11">
    <source>
        <dbReference type="EMBL" id="SLM17972.1"/>
    </source>
</evidence>
<dbReference type="GO" id="GO:0005524">
    <property type="term" value="F:ATP binding"/>
    <property type="evidence" value="ECO:0007669"/>
    <property type="project" value="UniProtKB-KW"/>
</dbReference>
<sequence length="519" mass="57888">MYQDSMYQVGKMSDYIVEMKNISKSFPGVRALSNVNLSVKKGEVHALVGENGAGKSTLIKILTGAYQKDEGTIVFDGKEVDVKDPHFSKNIGIHAVYQDITLAMHLSVGENFFLGELPMSSPFTVDWKKVYSTANDVLASLDLKIDPHMLVRNLPVAKQEMVAIAKAIYEKSKLMIFDEPTALLTNEESEELFKIIARLKSEGIGIIYISHRLEEVFRFCDAVTILKDGRYVATMPTKDTNEDELISLMVGRKIEEMYYFEHHNEPEVVLSVRNLTKKKVFQGIHFDLHKGEILGMFGLVGSGRTDIVLSIFGATKYDEGSISFFGKPANVRKPREAIELGFGLVPENRRTQGLALPLSVKININLLRYKKISHFGIVIDRNRELSNAKSFIQELSIKTPSEDAIVRNLSGGNQQKVVIGKCLANQPKIMIFDEPTLGIDVGSKEEIYTLLEKLTKTGTSVIFISSYLPEVIGVSDRIVVISEGRQMGIIDRNEATEERIMKLASGIEENSAKIESEAV</sequence>
<dbReference type="GO" id="GO:0016887">
    <property type="term" value="F:ATP hydrolysis activity"/>
    <property type="evidence" value="ECO:0007669"/>
    <property type="project" value="InterPro"/>
</dbReference>
<keyword evidence="5" id="KW-0677">Repeat</keyword>
<accession>A0A3P3XNW6</accession>
<evidence type="ECO:0000256" key="4">
    <source>
        <dbReference type="ARBA" id="ARBA00022597"/>
    </source>
</evidence>
<evidence type="ECO:0000256" key="8">
    <source>
        <dbReference type="ARBA" id="ARBA00022967"/>
    </source>
</evidence>
<dbReference type="Gene3D" id="3.40.50.300">
    <property type="entry name" value="P-loop containing nucleotide triphosphate hydrolases"/>
    <property type="match status" value="2"/>
</dbReference>
<dbReference type="PROSITE" id="PS00211">
    <property type="entry name" value="ABC_TRANSPORTER_1"/>
    <property type="match status" value="1"/>
</dbReference>
<dbReference type="InterPro" id="IPR003593">
    <property type="entry name" value="AAA+_ATPase"/>
</dbReference>
<dbReference type="PANTHER" id="PTHR43790">
    <property type="entry name" value="CARBOHYDRATE TRANSPORT ATP-BINDING PROTEIN MG119-RELATED"/>
    <property type="match status" value="1"/>
</dbReference>
<keyword evidence="3" id="KW-1003">Cell membrane</keyword>
<evidence type="ECO:0000256" key="9">
    <source>
        <dbReference type="ARBA" id="ARBA00023136"/>
    </source>
</evidence>
<reference evidence="11" key="1">
    <citation type="submission" date="2017-02" db="EMBL/GenBank/DDBJ databases">
        <authorList>
            <person name="Regsiter A."/>
            <person name="William W."/>
        </authorList>
    </citation>
    <scope>NUCLEOTIDE SEQUENCE</scope>
    <source>
        <strain evidence="11">BdmA 4</strain>
    </source>
</reference>
<dbReference type="InterPro" id="IPR050107">
    <property type="entry name" value="ABC_carbohydrate_import_ATPase"/>
</dbReference>
<name>A0A3P3XNW6_9SPIR</name>
<feature type="domain" description="ABC transporter" evidence="10">
    <location>
        <begin position="17"/>
        <end position="253"/>
    </location>
</feature>
<dbReference type="PROSITE" id="PS50893">
    <property type="entry name" value="ABC_TRANSPORTER_2"/>
    <property type="match status" value="2"/>
</dbReference>
<dbReference type="InterPro" id="IPR027417">
    <property type="entry name" value="P-loop_NTPase"/>
</dbReference>
<dbReference type="InterPro" id="IPR003439">
    <property type="entry name" value="ABC_transporter-like_ATP-bd"/>
</dbReference>
<dbReference type="PANTHER" id="PTHR43790:SF3">
    <property type="entry name" value="D-ALLOSE IMPORT ATP-BINDING PROTEIN ALSA-RELATED"/>
    <property type="match status" value="1"/>
</dbReference>
<keyword evidence="4" id="KW-0762">Sugar transport</keyword>
<feature type="domain" description="ABC transporter" evidence="10">
    <location>
        <begin position="252"/>
        <end position="508"/>
    </location>
</feature>
<keyword evidence="8" id="KW-1278">Translocase</keyword>
<dbReference type="SUPFAM" id="SSF52540">
    <property type="entry name" value="P-loop containing nucleoside triphosphate hydrolases"/>
    <property type="match status" value="2"/>
</dbReference>
<dbReference type="GO" id="GO:0005886">
    <property type="term" value="C:plasma membrane"/>
    <property type="evidence" value="ECO:0007669"/>
    <property type="project" value="UniProtKB-SubCell"/>
</dbReference>
<protein>
    <submittedName>
        <fullName evidence="11">Fused methyl-galactoside transporter subunits of ABC superfamily: ATP-binding components</fullName>
    </submittedName>
</protein>
<keyword evidence="9" id="KW-0472">Membrane</keyword>
<evidence type="ECO:0000259" key="10">
    <source>
        <dbReference type="PROSITE" id="PS50893"/>
    </source>
</evidence>
<evidence type="ECO:0000256" key="7">
    <source>
        <dbReference type="ARBA" id="ARBA00022840"/>
    </source>
</evidence>
<dbReference type="EMBL" id="FWDO01000004">
    <property type="protein sequence ID" value="SLM17972.1"/>
    <property type="molecule type" value="Genomic_DNA"/>
</dbReference>
<evidence type="ECO:0000256" key="3">
    <source>
        <dbReference type="ARBA" id="ARBA00022475"/>
    </source>
</evidence>
<evidence type="ECO:0000256" key="2">
    <source>
        <dbReference type="ARBA" id="ARBA00022448"/>
    </source>
</evidence>
<dbReference type="SMART" id="SM00382">
    <property type="entry name" value="AAA"/>
    <property type="match status" value="2"/>
</dbReference>
<keyword evidence="6" id="KW-0547">Nucleotide-binding</keyword>
<dbReference type="CDD" id="cd03216">
    <property type="entry name" value="ABC_Carb_Monos_I"/>
    <property type="match status" value="1"/>
</dbReference>
<dbReference type="FunFam" id="3.40.50.300:FF:000127">
    <property type="entry name" value="Ribose import ATP-binding protein RbsA"/>
    <property type="match status" value="1"/>
</dbReference>
<keyword evidence="7 11" id="KW-0067">ATP-binding</keyword>
<keyword evidence="2" id="KW-0813">Transport</keyword>
<organism evidence="11">
    <name type="scientific">uncultured spirochete</name>
    <dbReference type="NCBI Taxonomy" id="156406"/>
    <lineage>
        <taxon>Bacteria</taxon>
        <taxon>Pseudomonadati</taxon>
        <taxon>Spirochaetota</taxon>
        <taxon>Spirochaetia</taxon>
        <taxon>Spirochaetales</taxon>
        <taxon>environmental samples</taxon>
    </lineage>
</organism>
<evidence type="ECO:0000256" key="5">
    <source>
        <dbReference type="ARBA" id="ARBA00022737"/>
    </source>
</evidence>
<evidence type="ECO:0000256" key="6">
    <source>
        <dbReference type="ARBA" id="ARBA00022741"/>
    </source>
</evidence>
<dbReference type="AlphaFoldDB" id="A0A3P3XNW6"/>
<comment type="subcellular location">
    <subcellularLocation>
        <location evidence="1">Cell membrane</location>
        <topology evidence="1">Peripheral membrane protein</topology>
    </subcellularLocation>
</comment>
<proteinExistence type="predicted"/>
<dbReference type="Pfam" id="PF00005">
    <property type="entry name" value="ABC_tran"/>
    <property type="match status" value="2"/>
</dbReference>
<evidence type="ECO:0000256" key="1">
    <source>
        <dbReference type="ARBA" id="ARBA00004202"/>
    </source>
</evidence>
<dbReference type="CDD" id="cd03215">
    <property type="entry name" value="ABC_Carb_Monos_II"/>
    <property type="match status" value="1"/>
</dbReference>